<reference evidence="1 2" key="1">
    <citation type="journal article" date="2011" name="J. Bacteriol.">
        <title>Genome sequence of Haloplasma contractile, an unusual contractile bacterium from a deep-sea anoxic brine lake.</title>
        <authorList>
            <person name="Antunes A."/>
            <person name="Alam I."/>
            <person name="El Dorry H."/>
            <person name="Siam R."/>
            <person name="Robertson A."/>
            <person name="Bajic V.B."/>
            <person name="Stingl U."/>
        </authorList>
    </citation>
    <scope>NUCLEOTIDE SEQUENCE [LARGE SCALE GENOMIC DNA]</scope>
    <source>
        <strain evidence="1 2">SSD-17B</strain>
    </source>
</reference>
<dbReference type="Proteomes" id="UP000005707">
    <property type="component" value="Unassembled WGS sequence"/>
</dbReference>
<reference evidence="1 2" key="2">
    <citation type="journal article" date="2013" name="PLoS ONE">
        <title>INDIGO - INtegrated Data Warehouse of MIcrobial GenOmes with Examples from the Red Sea Extremophiles.</title>
        <authorList>
            <person name="Alam I."/>
            <person name="Antunes A."/>
            <person name="Kamau A.A."/>
            <person name="Ba Alawi W."/>
            <person name="Kalkatawi M."/>
            <person name="Stingl U."/>
            <person name="Bajic V.B."/>
        </authorList>
    </citation>
    <scope>NUCLEOTIDE SEQUENCE [LARGE SCALE GENOMIC DNA]</scope>
    <source>
        <strain evidence="1 2">SSD-17B</strain>
    </source>
</reference>
<accession>U2DR69</accession>
<dbReference type="eggNOG" id="ENOG5032YZJ">
    <property type="taxonomic scope" value="Bacteria"/>
</dbReference>
<dbReference type="OrthoDB" id="9154220at2"/>
<dbReference type="InParanoid" id="U2DR69"/>
<dbReference type="RefSeq" id="WP_008824758.1">
    <property type="nucleotide sequence ID" value="NZ_AFNU02000017.1"/>
</dbReference>
<evidence type="ECO:0000313" key="2">
    <source>
        <dbReference type="Proteomes" id="UP000005707"/>
    </source>
</evidence>
<proteinExistence type="predicted"/>
<dbReference type="EMBL" id="AFNU02000017">
    <property type="protein sequence ID" value="ERJ11067.1"/>
    <property type="molecule type" value="Genomic_DNA"/>
</dbReference>
<protein>
    <submittedName>
        <fullName evidence="1">Uncharacterized protein</fullName>
    </submittedName>
</protein>
<organism evidence="1 2">
    <name type="scientific">Haloplasma contractile SSD-17B</name>
    <dbReference type="NCBI Taxonomy" id="1033810"/>
    <lineage>
        <taxon>Bacteria</taxon>
        <taxon>Bacillati</taxon>
        <taxon>Mycoplasmatota</taxon>
        <taxon>Mollicutes</taxon>
        <taxon>Haloplasmatales</taxon>
        <taxon>Haloplasmataceae</taxon>
        <taxon>Haloplasma</taxon>
    </lineage>
</organism>
<evidence type="ECO:0000313" key="1">
    <source>
        <dbReference type="EMBL" id="ERJ11067.1"/>
    </source>
</evidence>
<comment type="caution">
    <text evidence="1">The sequence shown here is derived from an EMBL/GenBank/DDBJ whole genome shotgun (WGS) entry which is preliminary data.</text>
</comment>
<keyword evidence="2" id="KW-1185">Reference proteome</keyword>
<dbReference type="AlphaFoldDB" id="U2DR69"/>
<sequence>MKKEVFVKKLYQVLTEENLEIYKDFFENTKIDKLTDEKWKTAISLYDKISIEEKDALFYIFKQIIINTTSNIFALLDGVSYLDGQDDEFELSFVKTKEKINGDLQDILLKYDEINS</sequence>
<name>U2DR69_9MOLU</name>
<gene>
    <name evidence="1" type="ORF">HLPCO_002888</name>
</gene>